<dbReference type="HOGENOM" id="CLU_2426016_0_0_0"/>
<sequence>MVRKERFTGQAVEGLEEWPILGLKVRLKLSAFPDFVRFLQEHAAKEEEDGENAARFLIYAQLSPSAFGKANAFLKEALGERRPPERRGHEV</sequence>
<gene>
    <name evidence="1" type="ORF">Theos_2085</name>
</gene>
<dbReference type="KEGG" id="tos:Theos_2085"/>
<dbReference type="PATRIC" id="fig|751945.3.peg.2030"/>
<dbReference type="AlphaFoldDB" id="K7RKY2"/>
<keyword evidence="2" id="KW-1185">Reference proteome</keyword>
<proteinExistence type="predicted"/>
<organism evidence="1 2">
    <name type="scientific">Thermus oshimai JL-2</name>
    <dbReference type="NCBI Taxonomy" id="751945"/>
    <lineage>
        <taxon>Bacteria</taxon>
        <taxon>Thermotogati</taxon>
        <taxon>Deinococcota</taxon>
        <taxon>Deinococci</taxon>
        <taxon>Thermales</taxon>
        <taxon>Thermaceae</taxon>
        <taxon>Thermus</taxon>
    </lineage>
</organism>
<dbReference type="EMBL" id="CP003249">
    <property type="protein sequence ID" value="AFV77082.1"/>
    <property type="molecule type" value="Genomic_DNA"/>
</dbReference>
<evidence type="ECO:0000313" key="2">
    <source>
        <dbReference type="Proteomes" id="UP000000211"/>
    </source>
</evidence>
<name>K7RKY2_THEOS</name>
<reference evidence="1 2" key="1">
    <citation type="journal article" date="2013" name="Genome Announc.">
        <title>Whole Genome Sequencing of Thermus oshimai JL-2 and Thermus thermophilus JL-18, Incomplete Denitrifiers from the United States Great Basin.</title>
        <authorList>
            <person name="Murugapiran S.K."/>
            <person name="Huntemann M."/>
            <person name="Wei C.L."/>
            <person name="Han J."/>
            <person name="Detter J.C."/>
            <person name="Han C.S."/>
            <person name="Erkkila T.H."/>
            <person name="Teshima H."/>
            <person name="Chen A."/>
            <person name="Kyrpides N."/>
            <person name="Mavrommatis K."/>
            <person name="Markowitz V."/>
            <person name="Szeto E."/>
            <person name="Ivanova N."/>
            <person name="Pagani I."/>
            <person name="Lam J."/>
            <person name="McDonald A.I."/>
            <person name="Dodsworth J.A."/>
            <person name="Pati A."/>
            <person name="Goodwin L."/>
            <person name="Peters L."/>
            <person name="Pitluck S."/>
            <person name="Woyke T."/>
            <person name="Hedlund B.P."/>
        </authorList>
    </citation>
    <scope>NUCLEOTIDE SEQUENCE</scope>
    <source>
        <strain evidence="1 2">JL-2</strain>
    </source>
</reference>
<dbReference type="STRING" id="751945.Theos_2085"/>
<accession>K7RKY2</accession>
<evidence type="ECO:0000313" key="1">
    <source>
        <dbReference type="EMBL" id="AFV77082.1"/>
    </source>
</evidence>
<dbReference type="Proteomes" id="UP000000211">
    <property type="component" value="Chromosome"/>
</dbReference>
<protein>
    <submittedName>
        <fullName evidence="1">Uncharacterized protein</fullName>
    </submittedName>
</protein>